<gene>
    <name evidence="2" type="ORF">H6G03_05595</name>
</gene>
<feature type="domain" description="Peptidase C39-like" evidence="1">
    <location>
        <begin position="667"/>
        <end position="805"/>
    </location>
</feature>
<comment type="caution">
    <text evidence="2">The sequence shown here is derived from an EMBL/GenBank/DDBJ whole genome shotgun (WGS) entry which is preliminary data.</text>
</comment>
<keyword evidence="3" id="KW-1185">Reference proteome</keyword>
<dbReference type="EMBL" id="JACJPW010000010">
    <property type="protein sequence ID" value="MBD2180580.1"/>
    <property type="molecule type" value="Genomic_DNA"/>
</dbReference>
<reference evidence="2" key="2">
    <citation type="submission" date="2020-08" db="EMBL/GenBank/DDBJ databases">
        <authorList>
            <person name="Chen M."/>
            <person name="Teng W."/>
            <person name="Zhao L."/>
            <person name="Hu C."/>
            <person name="Zhou Y."/>
            <person name="Han B."/>
            <person name="Song L."/>
            <person name="Shu W."/>
        </authorList>
    </citation>
    <scope>NUCLEOTIDE SEQUENCE</scope>
    <source>
        <strain evidence="2">FACHB-1375</strain>
    </source>
</reference>
<dbReference type="InterPro" id="IPR028994">
    <property type="entry name" value="Integrin_alpha_N"/>
</dbReference>
<dbReference type="SUPFAM" id="SSF69318">
    <property type="entry name" value="Integrin alpha N-terminal domain"/>
    <property type="match status" value="1"/>
</dbReference>
<sequence>MFDSFVPDVAKPFDSCVNPSGTGFGNLEPIDSITPQSALKNLIAGGGSKAEISPALPTAGGDDSIILLNKSLLSLNADVVTQTSSNSCQQAESLSVDSLTGVAISPEPNSDLHFLPIVQEAVQKVRDALTGLAADPDFDAKMNVAFGDNFDTKVAREIVEKFAKGDFSELPQIEILPSVVINGANGAFAKETNTVYLASDFVAKNANNSEAIASVLLEENGHYIDSQINIKDAAGDEGDIFARVVQGKNISASELAALKAEDDRATVTFDGKDIQIEQAKSFAAGDRVIDIIRQERGSWVDKSRDAEVVLSKGDWTFNQPTGLPNMDAMNGDFVNLITGDFDGNGLTDFIRQEKGSWVNGVNDAQVYLATGKGTFKSPIQMTDMAAMNGNFVNLVAGDFNGDFKTDIIRQEKGTWIDGYRDAEIYISNGDGTFKNPVLMNNASAMNGNFVNLIVGDFTGGGADDIIRQEKGNWVDGNNDVQYYTFSQGNFKFQANLPNMGAMNGNFVNLVAGDFNGDRVTDLIRQEKGSWGDGNRDAEICISNGTWGFKSITTMNNASVMNGDYVNLIVGDLTGGGADDIIRQEKGNWVNGSNDVEFLTYSNSNFVKVKDAPNMSELNGNYVTLVPGLFGTSSGINSTGNTLPNSTQQADPFFKLQYWNSKYNPDGPNSSTNCGPASLAMVMKTLGREPANISTETSIDYARYLMFGYSNGTKQGVPVLDQDNVWTNFDQVKAGIQKAGGIAEQLTGWDALDRSLNAEKPVISFGNLTNAWRQQFPNRVGSGSGGHWNAILGKTSDGKYIVADPMHEGGAVAMTRNQLAVFTYNGYPEFIAFARN</sequence>
<dbReference type="AlphaFoldDB" id="A0A926VBE2"/>
<dbReference type="Gene3D" id="2.40.128.340">
    <property type="match status" value="1"/>
</dbReference>
<reference evidence="2" key="1">
    <citation type="journal article" date="2015" name="ISME J.">
        <title>Draft Genome Sequence of Streptomyces incarnatus NRRL8089, which Produces the Nucleoside Antibiotic Sinefungin.</title>
        <authorList>
            <person name="Oshima K."/>
            <person name="Hattori M."/>
            <person name="Shimizu H."/>
            <person name="Fukuda K."/>
            <person name="Nemoto M."/>
            <person name="Inagaki K."/>
            <person name="Tamura T."/>
        </authorList>
    </citation>
    <scope>NUCLEOTIDE SEQUENCE</scope>
    <source>
        <strain evidence="2">FACHB-1375</strain>
    </source>
</reference>
<dbReference type="Proteomes" id="UP000641646">
    <property type="component" value="Unassembled WGS sequence"/>
</dbReference>
<evidence type="ECO:0000313" key="3">
    <source>
        <dbReference type="Proteomes" id="UP000641646"/>
    </source>
</evidence>
<evidence type="ECO:0000259" key="1">
    <source>
        <dbReference type="Pfam" id="PF13529"/>
    </source>
</evidence>
<organism evidence="2 3">
    <name type="scientific">Aerosakkonema funiforme FACHB-1375</name>
    <dbReference type="NCBI Taxonomy" id="2949571"/>
    <lineage>
        <taxon>Bacteria</taxon>
        <taxon>Bacillati</taxon>
        <taxon>Cyanobacteriota</taxon>
        <taxon>Cyanophyceae</taxon>
        <taxon>Oscillatoriophycideae</taxon>
        <taxon>Aerosakkonematales</taxon>
        <taxon>Aerosakkonemataceae</taxon>
        <taxon>Aerosakkonema</taxon>
    </lineage>
</organism>
<dbReference type="Pfam" id="PF13529">
    <property type="entry name" value="Peptidase_C39_2"/>
    <property type="match status" value="1"/>
</dbReference>
<dbReference type="Gene3D" id="3.90.70.10">
    <property type="entry name" value="Cysteine proteinases"/>
    <property type="match status" value="1"/>
</dbReference>
<name>A0A926VBE2_9CYAN</name>
<protein>
    <submittedName>
        <fullName evidence="2">C39 family peptidase</fullName>
    </submittedName>
</protein>
<evidence type="ECO:0000313" key="2">
    <source>
        <dbReference type="EMBL" id="MBD2180580.1"/>
    </source>
</evidence>
<dbReference type="RefSeq" id="WP_190462929.1">
    <property type="nucleotide sequence ID" value="NZ_JACJPW010000010.1"/>
</dbReference>
<proteinExistence type="predicted"/>
<accession>A0A926VBE2</accession>
<dbReference type="InterPro" id="IPR039564">
    <property type="entry name" value="Peptidase_C39-like"/>
</dbReference>